<accession>A0A543KQX5</accession>
<dbReference type="PANTHER" id="PTHR21248">
    <property type="entry name" value="CARDIOLIPIN SYNTHASE"/>
    <property type="match status" value="1"/>
</dbReference>
<protein>
    <submittedName>
        <fullName evidence="2">Cardiolipin synthase</fullName>
    </submittedName>
</protein>
<comment type="caution">
    <text evidence="2">The sequence shown here is derived from an EMBL/GenBank/DDBJ whole genome shotgun (WGS) entry which is preliminary data.</text>
</comment>
<dbReference type="PROSITE" id="PS50035">
    <property type="entry name" value="PLD"/>
    <property type="match status" value="2"/>
</dbReference>
<dbReference type="InterPro" id="IPR025202">
    <property type="entry name" value="PLD-like_dom"/>
</dbReference>
<keyword evidence="3" id="KW-1185">Reference proteome</keyword>
<dbReference type="AlphaFoldDB" id="A0A543KQX5"/>
<evidence type="ECO:0000313" key="3">
    <source>
        <dbReference type="Proteomes" id="UP000315133"/>
    </source>
</evidence>
<gene>
    <name evidence="2" type="ORF">FB476_2379</name>
</gene>
<dbReference type="Pfam" id="PF13091">
    <property type="entry name" value="PLDc_2"/>
    <property type="match status" value="2"/>
</dbReference>
<sequence length="423" mass="48266">MPTDLLTTDARDLLRSVRRVTLRTAGWAVLGQLSLAAGVVAADAIRKRRDEGDDPSAPADPPLHVDVEDDRITTYTYGRALYDDMIAAIDAAQDYVYLASYIWKGDSVGQEFKDAVIRAAERGVTVCVVFDGFANLVVPRSFIRFPGSVHVMQFPVLRPGLPLLDLRRTGRDHRKILVVDGLVGFVGGYNIGELYATKWRDTHVRVEGPGVWELQNAFVDFWNRHRRPAQPELVDSGTERWGSPLHAARNEPSRLVYPVRALYLEAIDRAMHRIWITQGYFIPDPEVLEGLLRAAKRGVDVRVIMPEHSNHVLADIVARYYWSELLEGGVHLHLYKDVMVHAKTATVDGRWATVGTANIDRLSLRGNYEINLEIISRDQAERMETVFRRDLERCEEMTLDRWRGRPWYYRVLERSLRPLEAML</sequence>
<evidence type="ECO:0000313" key="2">
    <source>
        <dbReference type="EMBL" id="TQM97467.1"/>
    </source>
</evidence>
<proteinExistence type="predicted"/>
<dbReference type="Gene3D" id="3.30.870.10">
    <property type="entry name" value="Endonuclease Chain A"/>
    <property type="match status" value="2"/>
</dbReference>
<dbReference type="GO" id="GO:0030572">
    <property type="term" value="F:phosphatidyltransferase activity"/>
    <property type="evidence" value="ECO:0007669"/>
    <property type="project" value="UniProtKB-ARBA"/>
</dbReference>
<dbReference type="SUPFAM" id="SSF56024">
    <property type="entry name" value="Phospholipase D/nuclease"/>
    <property type="match status" value="2"/>
</dbReference>
<feature type="domain" description="PLD phosphodiesterase" evidence="1">
    <location>
        <begin position="336"/>
        <end position="363"/>
    </location>
</feature>
<dbReference type="SMART" id="SM00155">
    <property type="entry name" value="PLDc"/>
    <property type="match status" value="2"/>
</dbReference>
<dbReference type="GO" id="GO:0032049">
    <property type="term" value="P:cardiolipin biosynthetic process"/>
    <property type="evidence" value="ECO:0007669"/>
    <property type="project" value="UniProtKB-ARBA"/>
</dbReference>
<dbReference type="InterPro" id="IPR001736">
    <property type="entry name" value="PLipase_D/transphosphatidylase"/>
</dbReference>
<feature type="domain" description="PLD phosphodiesterase" evidence="1">
    <location>
        <begin position="168"/>
        <end position="195"/>
    </location>
</feature>
<dbReference type="EMBL" id="VFPU01000001">
    <property type="protein sequence ID" value="TQM97467.1"/>
    <property type="molecule type" value="Genomic_DNA"/>
</dbReference>
<dbReference type="CDD" id="cd09110">
    <property type="entry name" value="PLDc_CLS_1"/>
    <property type="match status" value="1"/>
</dbReference>
<name>A0A543KQX5_9MICO</name>
<dbReference type="RefSeq" id="WP_238329684.1">
    <property type="nucleotide sequence ID" value="NZ_BAAAIL010000002.1"/>
</dbReference>
<evidence type="ECO:0000259" key="1">
    <source>
        <dbReference type="PROSITE" id="PS50035"/>
    </source>
</evidence>
<dbReference type="Proteomes" id="UP000315133">
    <property type="component" value="Unassembled WGS sequence"/>
</dbReference>
<dbReference type="CDD" id="cd09112">
    <property type="entry name" value="PLDc_CLS_2"/>
    <property type="match status" value="1"/>
</dbReference>
<reference evidence="2 3" key="1">
    <citation type="submission" date="2019-06" db="EMBL/GenBank/DDBJ databases">
        <title>Sequencing the genomes of 1000 actinobacteria strains.</title>
        <authorList>
            <person name="Klenk H.-P."/>
        </authorList>
    </citation>
    <scope>NUCLEOTIDE SEQUENCE [LARGE SCALE GENOMIC DNA]</scope>
    <source>
        <strain evidence="2 3">DSM 12362</strain>
    </source>
</reference>
<dbReference type="PANTHER" id="PTHR21248:SF22">
    <property type="entry name" value="PHOSPHOLIPASE D"/>
    <property type="match status" value="1"/>
</dbReference>
<organism evidence="2 3">
    <name type="scientific">Ornithinimicrobium humiphilum</name>
    <dbReference type="NCBI Taxonomy" id="125288"/>
    <lineage>
        <taxon>Bacteria</taxon>
        <taxon>Bacillati</taxon>
        <taxon>Actinomycetota</taxon>
        <taxon>Actinomycetes</taxon>
        <taxon>Micrococcales</taxon>
        <taxon>Ornithinimicrobiaceae</taxon>
        <taxon>Ornithinimicrobium</taxon>
    </lineage>
</organism>